<feature type="region of interest" description="Disordered" evidence="1">
    <location>
        <begin position="401"/>
        <end position="461"/>
    </location>
</feature>
<name>A0A9P7N951_9HYPO</name>
<feature type="compositionally biased region" description="Basic and acidic residues" evidence="1">
    <location>
        <begin position="57"/>
        <end position="99"/>
    </location>
</feature>
<accession>A0A9P7N951</accession>
<reference evidence="2" key="1">
    <citation type="journal article" date="2020" name="bioRxiv">
        <title>Whole genome comparisons of ergot fungi reveals the divergence and evolution of species within the genus Claviceps are the result of varying mechanisms driving genome evolution and host range expansion.</title>
        <authorList>
            <person name="Wyka S.A."/>
            <person name="Mondo S.J."/>
            <person name="Liu M."/>
            <person name="Dettman J."/>
            <person name="Nalam V."/>
            <person name="Broders K.D."/>
        </authorList>
    </citation>
    <scope>NUCLEOTIDE SEQUENCE</scope>
    <source>
        <strain evidence="2">CCC 602</strain>
    </source>
</reference>
<gene>
    <name evidence="2" type="ORF">E4U43_002137</name>
</gene>
<proteinExistence type="predicted"/>
<evidence type="ECO:0000256" key="1">
    <source>
        <dbReference type="SAM" id="MobiDB-lite"/>
    </source>
</evidence>
<evidence type="ECO:0000313" key="2">
    <source>
        <dbReference type="EMBL" id="KAG5999319.1"/>
    </source>
</evidence>
<feature type="compositionally biased region" description="Acidic residues" evidence="1">
    <location>
        <begin position="188"/>
        <end position="209"/>
    </location>
</feature>
<dbReference type="AlphaFoldDB" id="A0A9P7N951"/>
<keyword evidence="3" id="KW-1185">Reference proteome</keyword>
<dbReference type="EMBL" id="SRPW01001736">
    <property type="protein sequence ID" value="KAG5999319.1"/>
    <property type="molecule type" value="Genomic_DNA"/>
</dbReference>
<evidence type="ECO:0000313" key="3">
    <source>
        <dbReference type="Proteomes" id="UP000748025"/>
    </source>
</evidence>
<feature type="compositionally biased region" description="Pro residues" evidence="1">
    <location>
        <begin position="254"/>
        <end position="272"/>
    </location>
</feature>
<protein>
    <submittedName>
        <fullName evidence="2">Uncharacterized protein</fullName>
    </submittedName>
</protein>
<dbReference type="Proteomes" id="UP000748025">
    <property type="component" value="Unassembled WGS sequence"/>
</dbReference>
<sequence length="476" mass="51969">MSLHHQRTFTLIPPPANIRGDAPDRRLSAQHVRPMTSKQAQKAYKASTRTPPVSRAEQLRRDRAEQERIRKEFEKEKATAKARLARERKKEKESAEREQKKKKGVPLVTVRPSQDTIARFVRGNGSGKKRTCAGGLLEEMGGCDGGGGGGGKEEVVVSGPDRCGGERVQTEPRATLSTGSAGTRELDLIPEEEGDDIEQDIDSGLEELLDAISRDQCGVKHQQADEGHVAKTGPPSGPPRRVPLEEEAVMTSPLKPPSLSPTSRPPRPPRPPYMLQAPTKEKSSEPPPSPPMSTQAILGNLEDFFPSSSQQARELQDDALPEPHSHPSPSKHHTPSLTTHASKPLTPSPPPPRRQRFFTPSGTNELVSLAIQRSRRTAAIHQPQRPHGLLSQSDILVNTTRAGNLKHPPKPLPTPAQKTPGRNPDSRPCNAITTTTSFSAEKENVQPQVAPPRIDASQESEYGGDWIDDLALDLIM</sequence>
<feature type="region of interest" description="Disordered" evidence="1">
    <location>
        <begin position="141"/>
        <end position="370"/>
    </location>
</feature>
<dbReference type="OrthoDB" id="4590776at2759"/>
<comment type="caution">
    <text evidence="2">The sequence shown here is derived from an EMBL/GenBank/DDBJ whole genome shotgun (WGS) entry which is preliminary data.</text>
</comment>
<feature type="region of interest" description="Disordered" evidence="1">
    <location>
        <begin position="1"/>
        <end position="107"/>
    </location>
</feature>
<organism evidence="2 3">
    <name type="scientific">Claviceps pusilla</name>
    <dbReference type="NCBI Taxonomy" id="123648"/>
    <lineage>
        <taxon>Eukaryota</taxon>
        <taxon>Fungi</taxon>
        <taxon>Dikarya</taxon>
        <taxon>Ascomycota</taxon>
        <taxon>Pezizomycotina</taxon>
        <taxon>Sordariomycetes</taxon>
        <taxon>Hypocreomycetidae</taxon>
        <taxon>Hypocreales</taxon>
        <taxon>Clavicipitaceae</taxon>
        <taxon>Claviceps</taxon>
    </lineage>
</organism>